<sequence length="105" mass="12216">MERLEKILHLVIKNPPLIFNSKTQGVRIIINIFNLLIFKGLEKEAPQKIGKYQYYSLCRAIRIHKTAGGNIFSNKLECWMKENTCCLSFDISKIFISNRIMVPNN</sequence>
<reference evidence="1 2" key="1">
    <citation type="journal article" date="2018" name="Sci. Rep.">
        <title>Genomic signatures of local adaptation to the degree of environmental predictability in rotifers.</title>
        <authorList>
            <person name="Franch-Gras L."/>
            <person name="Hahn C."/>
            <person name="Garcia-Roger E.M."/>
            <person name="Carmona M.J."/>
            <person name="Serra M."/>
            <person name="Gomez A."/>
        </authorList>
    </citation>
    <scope>NUCLEOTIDE SEQUENCE [LARGE SCALE GENOMIC DNA]</scope>
    <source>
        <strain evidence="1">HYR1</strain>
    </source>
</reference>
<organism evidence="1 2">
    <name type="scientific">Brachionus plicatilis</name>
    <name type="common">Marine rotifer</name>
    <name type="synonym">Brachionus muelleri</name>
    <dbReference type="NCBI Taxonomy" id="10195"/>
    <lineage>
        <taxon>Eukaryota</taxon>
        <taxon>Metazoa</taxon>
        <taxon>Spiralia</taxon>
        <taxon>Gnathifera</taxon>
        <taxon>Rotifera</taxon>
        <taxon>Eurotatoria</taxon>
        <taxon>Monogononta</taxon>
        <taxon>Pseudotrocha</taxon>
        <taxon>Ploima</taxon>
        <taxon>Brachionidae</taxon>
        <taxon>Brachionus</taxon>
    </lineage>
</organism>
<keyword evidence="2" id="KW-1185">Reference proteome</keyword>
<proteinExistence type="predicted"/>
<evidence type="ECO:0000313" key="1">
    <source>
        <dbReference type="EMBL" id="RNA31132.1"/>
    </source>
</evidence>
<protein>
    <submittedName>
        <fullName evidence="1">Uncharacterized protein</fullName>
    </submittedName>
</protein>
<dbReference type="EMBL" id="REGN01001983">
    <property type="protein sequence ID" value="RNA31132.1"/>
    <property type="molecule type" value="Genomic_DNA"/>
</dbReference>
<name>A0A3M7S5V7_BRAPC</name>
<gene>
    <name evidence="1" type="ORF">BpHYR1_019198</name>
</gene>
<accession>A0A3M7S5V7</accession>
<dbReference type="Proteomes" id="UP000276133">
    <property type="component" value="Unassembled WGS sequence"/>
</dbReference>
<comment type="caution">
    <text evidence="1">The sequence shown here is derived from an EMBL/GenBank/DDBJ whole genome shotgun (WGS) entry which is preliminary data.</text>
</comment>
<evidence type="ECO:0000313" key="2">
    <source>
        <dbReference type="Proteomes" id="UP000276133"/>
    </source>
</evidence>
<dbReference type="AlphaFoldDB" id="A0A3M7S5V7"/>